<protein>
    <submittedName>
        <fullName evidence="11">Nucleotidyltransferase family protein</fullName>
    </submittedName>
</protein>
<keyword evidence="2" id="KW-1277">Toxin-antitoxin system</keyword>
<evidence type="ECO:0000256" key="4">
    <source>
        <dbReference type="ARBA" id="ARBA00022695"/>
    </source>
</evidence>
<evidence type="ECO:0000313" key="12">
    <source>
        <dbReference type="Proteomes" id="UP000308349"/>
    </source>
</evidence>
<evidence type="ECO:0000256" key="7">
    <source>
        <dbReference type="ARBA" id="ARBA00022840"/>
    </source>
</evidence>
<organism evidence="11 12">
    <name type="scientific">Nocardia cyriacigeorgica</name>
    <dbReference type="NCBI Taxonomy" id="135487"/>
    <lineage>
        <taxon>Bacteria</taxon>
        <taxon>Bacillati</taxon>
        <taxon>Actinomycetota</taxon>
        <taxon>Actinomycetes</taxon>
        <taxon>Mycobacteriales</taxon>
        <taxon>Nocardiaceae</taxon>
        <taxon>Nocardia</taxon>
    </lineage>
</organism>
<evidence type="ECO:0000256" key="1">
    <source>
        <dbReference type="ARBA" id="ARBA00001946"/>
    </source>
</evidence>
<evidence type="ECO:0000256" key="9">
    <source>
        <dbReference type="ARBA" id="ARBA00038276"/>
    </source>
</evidence>
<proteinExistence type="inferred from homology"/>
<dbReference type="OrthoDB" id="9803128at2"/>
<keyword evidence="7" id="KW-0067">ATP-binding</keyword>
<gene>
    <name evidence="11" type="ORF">FEK35_13350</name>
</gene>
<reference evidence="11 12" key="1">
    <citation type="submission" date="2019-05" db="EMBL/GenBank/DDBJ databases">
        <title>Genomes sequences of two Nocardia cyriacigeorgica environmental isolates, type strains Nocardia asteroides ATCC 19247 and Nocardia cyriacigeorgica DSM 44484.</title>
        <authorList>
            <person name="Vautrin F."/>
            <person name="Bergeron E."/>
            <person name="Dubost A."/>
            <person name="Abrouk D."/>
            <person name="Rodriguez Nava V."/>
            <person name="Pujic P."/>
        </authorList>
    </citation>
    <scope>NUCLEOTIDE SEQUENCE [LARGE SCALE GENOMIC DNA]</scope>
    <source>
        <strain evidence="11 12">EML 1456</strain>
    </source>
</reference>
<comment type="caution">
    <text evidence="11">The sequence shown here is derived from an EMBL/GenBank/DDBJ whole genome shotgun (WGS) entry which is preliminary data.</text>
</comment>
<evidence type="ECO:0000256" key="6">
    <source>
        <dbReference type="ARBA" id="ARBA00022741"/>
    </source>
</evidence>
<dbReference type="GO" id="GO:0016779">
    <property type="term" value="F:nucleotidyltransferase activity"/>
    <property type="evidence" value="ECO:0007669"/>
    <property type="project" value="UniProtKB-KW"/>
</dbReference>
<dbReference type="PANTHER" id="PTHR33571">
    <property type="entry name" value="SSL8005 PROTEIN"/>
    <property type="match status" value="1"/>
</dbReference>
<dbReference type="Gene3D" id="3.30.460.10">
    <property type="entry name" value="Beta Polymerase, domain 2"/>
    <property type="match status" value="1"/>
</dbReference>
<dbReference type="SUPFAM" id="SSF81301">
    <property type="entry name" value="Nucleotidyltransferase"/>
    <property type="match status" value="1"/>
</dbReference>
<keyword evidence="6" id="KW-0547">Nucleotide-binding</keyword>
<dbReference type="Proteomes" id="UP000308349">
    <property type="component" value="Unassembled WGS sequence"/>
</dbReference>
<keyword evidence="5" id="KW-0479">Metal-binding</keyword>
<feature type="domain" description="Polymerase nucleotidyl transferase" evidence="10">
    <location>
        <begin position="10"/>
        <end position="89"/>
    </location>
</feature>
<comment type="similarity">
    <text evidence="9">Belongs to the MntA antitoxin family.</text>
</comment>
<comment type="cofactor">
    <cofactor evidence="1">
        <name>Mg(2+)</name>
        <dbReference type="ChEBI" id="CHEBI:18420"/>
    </cofactor>
</comment>
<dbReference type="AlphaFoldDB" id="A0A5R8PEY6"/>
<accession>A0A5R8PEY6</accession>
<dbReference type="CDD" id="cd05403">
    <property type="entry name" value="NT_KNTase_like"/>
    <property type="match status" value="1"/>
</dbReference>
<dbReference type="GO" id="GO:0046872">
    <property type="term" value="F:metal ion binding"/>
    <property type="evidence" value="ECO:0007669"/>
    <property type="project" value="UniProtKB-KW"/>
</dbReference>
<evidence type="ECO:0000259" key="10">
    <source>
        <dbReference type="Pfam" id="PF01909"/>
    </source>
</evidence>
<keyword evidence="3 11" id="KW-0808">Transferase</keyword>
<evidence type="ECO:0000256" key="8">
    <source>
        <dbReference type="ARBA" id="ARBA00022842"/>
    </source>
</evidence>
<dbReference type="GO" id="GO:0005524">
    <property type="term" value="F:ATP binding"/>
    <property type="evidence" value="ECO:0007669"/>
    <property type="project" value="UniProtKB-KW"/>
</dbReference>
<dbReference type="InterPro" id="IPR002934">
    <property type="entry name" value="Polymerase_NTP_transf_dom"/>
</dbReference>
<dbReference type="InterPro" id="IPR043519">
    <property type="entry name" value="NT_sf"/>
</dbReference>
<evidence type="ECO:0000256" key="5">
    <source>
        <dbReference type="ARBA" id="ARBA00022723"/>
    </source>
</evidence>
<evidence type="ECO:0000313" key="11">
    <source>
        <dbReference type="EMBL" id="TLG10933.1"/>
    </source>
</evidence>
<dbReference type="Pfam" id="PF01909">
    <property type="entry name" value="NTP_transf_2"/>
    <property type="match status" value="1"/>
</dbReference>
<keyword evidence="8" id="KW-0460">Magnesium</keyword>
<dbReference type="PANTHER" id="PTHR33571:SF12">
    <property type="entry name" value="BSL3053 PROTEIN"/>
    <property type="match status" value="1"/>
</dbReference>
<evidence type="ECO:0000256" key="2">
    <source>
        <dbReference type="ARBA" id="ARBA00022649"/>
    </source>
</evidence>
<dbReference type="EMBL" id="VBUU01000011">
    <property type="protein sequence ID" value="TLG10933.1"/>
    <property type="molecule type" value="Genomic_DNA"/>
</dbReference>
<keyword evidence="4" id="KW-0548">Nucleotidyltransferase</keyword>
<dbReference type="InterPro" id="IPR052038">
    <property type="entry name" value="Type-VII_TA_antitoxin"/>
</dbReference>
<sequence>MERRLPSIAALCAQYGVTELALFGSVARGDTDPDSDVDLLYVRGPSAVRGLAFFGFQEELEALLGTKVDLVPKKGLNWVIRDQVLDDAEVLYAA</sequence>
<name>A0A5R8PEY6_9NOCA</name>
<evidence type="ECO:0000256" key="3">
    <source>
        <dbReference type="ARBA" id="ARBA00022679"/>
    </source>
</evidence>